<keyword evidence="2" id="KW-1185">Reference proteome</keyword>
<organism evidence="1 2">
    <name type="scientific">Gigaspora margarita</name>
    <dbReference type="NCBI Taxonomy" id="4874"/>
    <lineage>
        <taxon>Eukaryota</taxon>
        <taxon>Fungi</taxon>
        <taxon>Fungi incertae sedis</taxon>
        <taxon>Mucoromycota</taxon>
        <taxon>Glomeromycotina</taxon>
        <taxon>Glomeromycetes</taxon>
        <taxon>Diversisporales</taxon>
        <taxon>Gigasporaceae</taxon>
        <taxon>Gigaspora</taxon>
    </lineage>
</organism>
<dbReference type="EMBL" id="WTPW01002386">
    <property type="protein sequence ID" value="KAF0383968.1"/>
    <property type="molecule type" value="Genomic_DNA"/>
</dbReference>
<proteinExistence type="predicted"/>
<dbReference type="Proteomes" id="UP000439903">
    <property type="component" value="Unassembled WGS sequence"/>
</dbReference>
<protein>
    <submittedName>
        <fullName evidence="1">Uncharacterized protein</fullName>
    </submittedName>
</protein>
<feature type="unsure residue" description="D or N" evidence="1">
    <location>
        <position position="106"/>
    </location>
</feature>
<gene>
    <name evidence="1" type="ORF">F8M41_011643</name>
</gene>
<evidence type="ECO:0000313" key="1">
    <source>
        <dbReference type="EMBL" id="KAF0383968.1"/>
    </source>
</evidence>
<comment type="caution">
    <text evidence="1">The sequence shown here is derived from an EMBL/GenBank/DDBJ whole genome shotgun (WGS) entry which is preliminary data.</text>
</comment>
<feature type="unsure residue" description="D or N" evidence="1">
    <location>
        <position position="33"/>
    </location>
</feature>
<reference evidence="1 2" key="1">
    <citation type="journal article" date="2019" name="Environ. Microbiol.">
        <title>At the nexus of three kingdoms: the genome of the mycorrhizal fungus Gigaspora margarita provides insights into plant, endobacterial and fungal interactions.</title>
        <authorList>
            <person name="Venice F."/>
            <person name="Ghignone S."/>
            <person name="Salvioli di Fossalunga A."/>
            <person name="Amselem J."/>
            <person name="Novero M."/>
            <person name="Xianan X."/>
            <person name="Sedzielewska Toro K."/>
            <person name="Morin E."/>
            <person name="Lipzen A."/>
            <person name="Grigoriev I.V."/>
            <person name="Henrissat B."/>
            <person name="Martin F.M."/>
            <person name="Bonfante P."/>
        </authorList>
    </citation>
    <scope>NUCLEOTIDE SEQUENCE [LARGE SCALE GENOMIC DNA]</scope>
    <source>
        <strain evidence="1 2">BEG34</strain>
    </source>
</reference>
<accession>A0A8H3X0T3</accession>
<dbReference type="AlphaFoldDB" id="A0A8H3X0T3"/>
<name>A0A8H3X0T3_GIGMA</name>
<evidence type="ECO:0000313" key="2">
    <source>
        <dbReference type="Proteomes" id="UP000439903"/>
    </source>
</evidence>
<sequence>MKVARYGINSKKFKNCNYKKRKVKSKKKIDDDDEFYSALLLIFSNAFSKIKNKPTPIPQPENNDTPIPTDSNISCPICKLELKQTEIEEHLKQHIRNPLSKDFICDRLKINKSIIDFDNIFYKLTDFQIRELIKTLQKYIEKYGENFINFLSDEMKQEIYYNFDKLMLGIVVNEIEDKLLKLKNILELQNNIFELDKNTLSNANKNL</sequence>